<comment type="caution">
    <text evidence="2">The sequence shown here is derived from an EMBL/GenBank/DDBJ whole genome shotgun (WGS) entry which is preliminary data.</text>
</comment>
<protein>
    <recommendedName>
        <fullName evidence="1">F-box domain-containing protein</fullName>
    </recommendedName>
</protein>
<dbReference type="GeneID" id="64706069"/>
<proteinExistence type="predicted"/>
<dbReference type="EMBL" id="JABBWM010000002">
    <property type="protein sequence ID" value="KAG2119635.1"/>
    <property type="molecule type" value="Genomic_DNA"/>
</dbReference>
<dbReference type="RefSeq" id="XP_041299461.1">
    <property type="nucleotide sequence ID" value="XM_041443810.1"/>
</dbReference>
<dbReference type="PROSITE" id="PS50181">
    <property type="entry name" value="FBOX"/>
    <property type="match status" value="1"/>
</dbReference>
<organism evidence="2 3">
    <name type="scientific">Suillus discolor</name>
    <dbReference type="NCBI Taxonomy" id="1912936"/>
    <lineage>
        <taxon>Eukaryota</taxon>
        <taxon>Fungi</taxon>
        <taxon>Dikarya</taxon>
        <taxon>Basidiomycota</taxon>
        <taxon>Agaricomycotina</taxon>
        <taxon>Agaricomycetes</taxon>
        <taxon>Agaricomycetidae</taxon>
        <taxon>Boletales</taxon>
        <taxon>Suillineae</taxon>
        <taxon>Suillaceae</taxon>
        <taxon>Suillus</taxon>
    </lineage>
</organism>
<reference evidence="2" key="1">
    <citation type="journal article" date="2020" name="New Phytol.">
        <title>Comparative genomics reveals dynamic genome evolution in host specialist ectomycorrhizal fungi.</title>
        <authorList>
            <person name="Lofgren L.A."/>
            <person name="Nguyen N.H."/>
            <person name="Vilgalys R."/>
            <person name="Ruytinx J."/>
            <person name="Liao H.L."/>
            <person name="Branco S."/>
            <person name="Kuo A."/>
            <person name="LaButti K."/>
            <person name="Lipzen A."/>
            <person name="Andreopoulos W."/>
            <person name="Pangilinan J."/>
            <person name="Riley R."/>
            <person name="Hundley H."/>
            <person name="Na H."/>
            <person name="Barry K."/>
            <person name="Grigoriev I.V."/>
            <person name="Stajich J.E."/>
            <person name="Kennedy P.G."/>
        </authorList>
    </citation>
    <scope>NUCLEOTIDE SEQUENCE</scope>
    <source>
        <strain evidence="2">FC423</strain>
    </source>
</reference>
<gene>
    <name evidence="2" type="ORF">F5147DRAFT_832337</name>
</gene>
<accession>A0A9P7FJQ7</accession>
<dbReference type="OrthoDB" id="2679027at2759"/>
<sequence>MVLERFPYDVLRHIFSFLQQHDLDSLSALARTSHSIHELAIDLLWENQQTIWPLVLLLPSSVIERASLVNRKLPSWVTFLTHASHCSSWDRMFYYSSRIRRLCLSRTHRMAYYKLLTESPSPLLPNLAHLEVHAFNDTESDLLVCLQLLVEGSQGLQSLTVKFCPREIPASVLGAALGCLMAKCSTLEKVHIFSPFYSTGVTSGLHAPVFSNGQNYTFLKAVDMLSEHEPWNTHNPGLTVSAEIVRELGRMPCLEDAGFHLVLGLDEPFEIFEIISQGFVSDNPYSRIFGSLKKLRLRVATVKHTTAILEMIGSHSIEDLTLWVDRPVSVFAFYSIAELLSPNRTDEDRLKFINIKNFKFIAEYFFSDPFKSVPLSQEAPVSMISPLFALHALRSFKIDVMDTVAADRAIGGRLPALCRDDLETIPQAWKDIEELGLQWLRSGTETDTRIDDDSKTWESEGPTLAEVALLASRCEKLSSLGMWFNAQDWFGDDPKMDSSREGVEAEDLETLYENQERRTNTQGVLSQAAATSAHLDHSNEGPSSSTLRELWVGWSLVSVAASQRVCSFAHSRFPHVPGFGWDYSRAISALSGWETQEWSLVNDTFFTMYTRQRFRTRESPQGALR</sequence>
<evidence type="ECO:0000313" key="2">
    <source>
        <dbReference type="EMBL" id="KAG2119635.1"/>
    </source>
</evidence>
<evidence type="ECO:0000259" key="1">
    <source>
        <dbReference type="PROSITE" id="PS50181"/>
    </source>
</evidence>
<dbReference type="Pfam" id="PF12937">
    <property type="entry name" value="F-box-like"/>
    <property type="match status" value="1"/>
</dbReference>
<dbReference type="Proteomes" id="UP000823399">
    <property type="component" value="Unassembled WGS sequence"/>
</dbReference>
<name>A0A9P7FJQ7_9AGAM</name>
<dbReference type="InterPro" id="IPR001810">
    <property type="entry name" value="F-box_dom"/>
</dbReference>
<dbReference type="AlphaFoldDB" id="A0A9P7FJQ7"/>
<evidence type="ECO:0000313" key="3">
    <source>
        <dbReference type="Proteomes" id="UP000823399"/>
    </source>
</evidence>
<keyword evidence="3" id="KW-1185">Reference proteome</keyword>
<feature type="domain" description="F-box" evidence="1">
    <location>
        <begin position="1"/>
        <end position="48"/>
    </location>
</feature>